<accession>A0A0D8XWA0</accession>
<organism evidence="1 2">
    <name type="scientific">Dictyocaulus viviparus</name>
    <name type="common">Bovine lungworm</name>
    <dbReference type="NCBI Taxonomy" id="29172"/>
    <lineage>
        <taxon>Eukaryota</taxon>
        <taxon>Metazoa</taxon>
        <taxon>Ecdysozoa</taxon>
        <taxon>Nematoda</taxon>
        <taxon>Chromadorea</taxon>
        <taxon>Rhabditida</taxon>
        <taxon>Rhabditina</taxon>
        <taxon>Rhabditomorpha</taxon>
        <taxon>Strongyloidea</taxon>
        <taxon>Metastrongylidae</taxon>
        <taxon>Dictyocaulus</taxon>
    </lineage>
</organism>
<reference evidence="2" key="2">
    <citation type="journal article" date="2016" name="Sci. Rep.">
        <title>Dictyocaulus viviparus genome, variome and transcriptome elucidate lungworm biology and support future intervention.</title>
        <authorList>
            <person name="McNulty S.N."/>
            <person name="Strube C."/>
            <person name="Rosa B.A."/>
            <person name="Martin J.C."/>
            <person name="Tyagi R."/>
            <person name="Choi Y.J."/>
            <person name="Wang Q."/>
            <person name="Hallsworth Pepin K."/>
            <person name="Zhang X."/>
            <person name="Ozersky P."/>
            <person name="Wilson R.K."/>
            <person name="Sternberg P.W."/>
            <person name="Gasser R.B."/>
            <person name="Mitreva M."/>
        </authorList>
    </citation>
    <scope>NUCLEOTIDE SEQUENCE [LARGE SCALE GENOMIC DNA]</scope>
    <source>
        <strain evidence="2">HannoverDv2000</strain>
    </source>
</reference>
<dbReference type="OrthoDB" id="5845354at2759"/>
<keyword evidence="2" id="KW-1185">Reference proteome</keyword>
<dbReference type="EMBL" id="KN716256">
    <property type="protein sequence ID" value="KJH48765.1"/>
    <property type="molecule type" value="Genomic_DNA"/>
</dbReference>
<sequence>MSDKLKTEQSSAVENHPKGSRSVMEQYCEELRKWVVEVHCWQAFHQYNVAVAAYQSWQQSLSVDVLRQRRHENTTEAVDTNNAADANNFGNADGQLERLVFPVPTSAREVAVIRNPDGSDVLAAQFVYDLFHSEKVKFHS</sequence>
<proteinExistence type="predicted"/>
<protein>
    <submittedName>
        <fullName evidence="1">Uncharacterized protein</fullName>
    </submittedName>
</protein>
<evidence type="ECO:0000313" key="2">
    <source>
        <dbReference type="Proteomes" id="UP000053766"/>
    </source>
</evidence>
<gene>
    <name evidence="1" type="ORF">DICVIV_05090</name>
</gene>
<dbReference type="Proteomes" id="UP000053766">
    <property type="component" value="Unassembled WGS sequence"/>
</dbReference>
<name>A0A0D8XWA0_DICVI</name>
<evidence type="ECO:0000313" key="1">
    <source>
        <dbReference type="EMBL" id="KJH48765.1"/>
    </source>
</evidence>
<reference evidence="1 2" key="1">
    <citation type="submission" date="2013-11" db="EMBL/GenBank/DDBJ databases">
        <title>Draft genome of the bovine lungworm Dictyocaulus viviparus.</title>
        <authorList>
            <person name="Mitreva M."/>
        </authorList>
    </citation>
    <scope>NUCLEOTIDE SEQUENCE [LARGE SCALE GENOMIC DNA]</scope>
    <source>
        <strain evidence="1 2">HannoverDv2000</strain>
    </source>
</reference>
<dbReference type="AlphaFoldDB" id="A0A0D8XWA0"/>